<evidence type="ECO:0000313" key="3">
    <source>
        <dbReference type="Proteomes" id="UP001558713"/>
    </source>
</evidence>
<dbReference type="SUPFAM" id="SSF81383">
    <property type="entry name" value="F-box domain"/>
    <property type="match status" value="1"/>
</dbReference>
<dbReference type="InterPro" id="IPR001810">
    <property type="entry name" value="F-box_dom"/>
</dbReference>
<dbReference type="Proteomes" id="UP001558713">
    <property type="component" value="Unassembled WGS sequence"/>
</dbReference>
<name>A0ABD1AJY2_CARAN</name>
<feature type="domain" description="F-box" evidence="1">
    <location>
        <begin position="8"/>
        <end position="47"/>
    </location>
</feature>
<accession>A0ABD1AJY2</accession>
<gene>
    <name evidence="2" type="ORF">V5N11_034658</name>
</gene>
<dbReference type="InterPro" id="IPR050796">
    <property type="entry name" value="SCF_F-box_component"/>
</dbReference>
<dbReference type="Gene3D" id="1.20.1280.50">
    <property type="match status" value="1"/>
</dbReference>
<keyword evidence="3" id="KW-1185">Reference proteome</keyword>
<dbReference type="EMBL" id="JBANAX010000538">
    <property type="protein sequence ID" value="KAL1204404.1"/>
    <property type="molecule type" value="Genomic_DNA"/>
</dbReference>
<reference evidence="2 3" key="1">
    <citation type="submission" date="2024-04" db="EMBL/GenBank/DDBJ databases">
        <title>Genome assembly C_amara_ONT_v2.</title>
        <authorList>
            <person name="Yant L."/>
            <person name="Moore C."/>
            <person name="Slenker M."/>
        </authorList>
    </citation>
    <scope>NUCLEOTIDE SEQUENCE [LARGE SCALE GENOMIC DNA]</scope>
    <source>
        <tissue evidence="2">Leaf</tissue>
    </source>
</reference>
<dbReference type="Pfam" id="PF00646">
    <property type="entry name" value="F-box"/>
    <property type="match status" value="1"/>
</dbReference>
<dbReference type="NCBIfam" id="TIGR01640">
    <property type="entry name" value="F_box_assoc_1"/>
    <property type="match status" value="1"/>
</dbReference>
<evidence type="ECO:0000313" key="2">
    <source>
        <dbReference type="EMBL" id="KAL1204404.1"/>
    </source>
</evidence>
<comment type="caution">
    <text evidence="2">The sequence shown here is derived from an EMBL/GenBank/DDBJ whole genome shotgun (WGS) entry which is preliminary data.</text>
</comment>
<evidence type="ECO:0000259" key="1">
    <source>
        <dbReference type="SMART" id="SM00256"/>
    </source>
</evidence>
<dbReference type="AlphaFoldDB" id="A0ABD1AJY2"/>
<dbReference type="PANTHER" id="PTHR31672">
    <property type="entry name" value="BNACNNG10540D PROTEIN"/>
    <property type="match status" value="1"/>
</dbReference>
<proteinExistence type="predicted"/>
<dbReference type="SMART" id="SM00256">
    <property type="entry name" value="FBOX"/>
    <property type="match status" value="1"/>
</dbReference>
<dbReference type="InterPro" id="IPR006527">
    <property type="entry name" value="F-box-assoc_dom_typ1"/>
</dbReference>
<dbReference type="InterPro" id="IPR036047">
    <property type="entry name" value="F-box-like_dom_sf"/>
</dbReference>
<sequence length="218" mass="26024">MRTTISNLPRYLIEEIFSRVPLKFMKAMRLTCKSWYSFTKMHIGKAATATKEGKSMMITLMNNNLYLTSVVVDDVDPYIEHKGKLSCLKEQVKISQVFYCEGLLLCILINDTRVVIWNPYLGQTRWIKPRYYLHPHRYRFGKALGYENKESCRNIKLLRFIDDLPHRKRIFCYEIYNFDSSLWTTLDVTRHWCIWYSSSICLSLKGNTYWCARKKIRI</sequence>
<dbReference type="InterPro" id="IPR017451">
    <property type="entry name" value="F-box-assoc_interact_dom"/>
</dbReference>
<dbReference type="PANTHER" id="PTHR31672:SF13">
    <property type="entry name" value="F-BOX PROTEIN CPR30-LIKE"/>
    <property type="match status" value="1"/>
</dbReference>
<protein>
    <submittedName>
        <fullName evidence="2">F-box protein</fullName>
    </submittedName>
</protein>
<dbReference type="Pfam" id="PF07734">
    <property type="entry name" value="FBA_1"/>
    <property type="match status" value="1"/>
</dbReference>
<organism evidence="2 3">
    <name type="scientific">Cardamine amara subsp. amara</name>
    <dbReference type="NCBI Taxonomy" id="228776"/>
    <lineage>
        <taxon>Eukaryota</taxon>
        <taxon>Viridiplantae</taxon>
        <taxon>Streptophyta</taxon>
        <taxon>Embryophyta</taxon>
        <taxon>Tracheophyta</taxon>
        <taxon>Spermatophyta</taxon>
        <taxon>Magnoliopsida</taxon>
        <taxon>eudicotyledons</taxon>
        <taxon>Gunneridae</taxon>
        <taxon>Pentapetalae</taxon>
        <taxon>rosids</taxon>
        <taxon>malvids</taxon>
        <taxon>Brassicales</taxon>
        <taxon>Brassicaceae</taxon>
        <taxon>Cardamineae</taxon>
        <taxon>Cardamine</taxon>
    </lineage>
</organism>